<evidence type="ECO:0000313" key="9">
    <source>
        <dbReference type="Proteomes" id="UP000314983"/>
    </source>
</evidence>
<dbReference type="GO" id="GO:0060090">
    <property type="term" value="F:molecular adaptor activity"/>
    <property type="evidence" value="ECO:0007669"/>
    <property type="project" value="TreeGrafter"/>
</dbReference>
<feature type="transmembrane region" description="Helical" evidence="7">
    <location>
        <begin position="91"/>
        <end position="116"/>
    </location>
</feature>
<dbReference type="GO" id="GO:0051480">
    <property type="term" value="P:regulation of cytosolic calcium ion concentration"/>
    <property type="evidence" value="ECO:0007669"/>
    <property type="project" value="TreeGrafter"/>
</dbReference>
<dbReference type="PANTHER" id="PTHR10844:SF3">
    <property type="entry name" value="CAVEOLIN-2"/>
    <property type="match status" value="1"/>
</dbReference>
<keyword evidence="5 6" id="KW-0472">Membrane</keyword>
<sequence>MGIAKEKGETSIIMHEDLFNRSIEPFLTNKEKLYTPLLDRDPNNLNAHLKVGFDDVIAEPSSTHSFDGVWICSHAGFELVKYVFYRLLTTILAVPLAFVGGIVFGVFSCMHIWVVMPLVRSFMMALASLQVIWASVTDLFLAPFFHSTGRCLSSITVKAAHN</sequence>
<reference evidence="8" key="2">
    <citation type="submission" date="2025-08" db="UniProtKB">
        <authorList>
            <consortium name="Ensembl"/>
        </authorList>
    </citation>
    <scope>IDENTIFICATION</scope>
</reference>
<dbReference type="Ensembl" id="ENSEEET00000056845.1">
    <property type="protein sequence ID" value="ENSEEEP00000055945.1"/>
    <property type="gene ID" value="ENSEEEG00000028462.1"/>
</dbReference>
<keyword evidence="9" id="KW-1185">Reference proteome</keyword>
<evidence type="ECO:0000256" key="2">
    <source>
        <dbReference type="ARBA" id="ARBA00010988"/>
    </source>
</evidence>
<dbReference type="GeneTree" id="ENSGT00950000183006"/>
<keyword evidence="4 6" id="KW-0333">Golgi apparatus</keyword>
<evidence type="ECO:0000256" key="6">
    <source>
        <dbReference type="RuleBase" id="RU000680"/>
    </source>
</evidence>
<accession>A0AAY5EG34</accession>
<organism evidence="8 9">
    <name type="scientific">Electrophorus electricus</name>
    <name type="common">Electric eel</name>
    <name type="synonym">Gymnotus electricus</name>
    <dbReference type="NCBI Taxonomy" id="8005"/>
    <lineage>
        <taxon>Eukaryota</taxon>
        <taxon>Metazoa</taxon>
        <taxon>Chordata</taxon>
        <taxon>Craniata</taxon>
        <taxon>Vertebrata</taxon>
        <taxon>Euteleostomi</taxon>
        <taxon>Actinopterygii</taxon>
        <taxon>Neopterygii</taxon>
        <taxon>Teleostei</taxon>
        <taxon>Ostariophysi</taxon>
        <taxon>Gymnotiformes</taxon>
        <taxon>Gymnotoidei</taxon>
        <taxon>Gymnotidae</taxon>
        <taxon>Electrophorus</taxon>
    </lineage>
</organism>
<evidence type="ECO:0000256" key="5">
    <source>
        <dbReference type="ARBA" id="ARBA00023136"/>
    </source>
</evidence>
<reference evidence="8" key="3">
    <citation type="submission" date="2025-09" db="UniProtKB">
        <authorList>
            <consortium name="Ensembl"/>
        </authorList>
    </citation>
    <scope>IDENTIFICATION</scope>
</reference>
<evidence type="ECO:0000256" key="4">
    <source>
        <dbReference type="ARBA" id="ARBA00023034"/>
    </source>
</evidence>
<dbReference type="GO" id="GO:0042383">
    <property type="term" value="C:sarcolemma"/>
    <property type="evidence" value="ECO:0007669"/>
    <property type="project" value="TreeGrafter"/>
</dbReference>
<dbReference type="GO" id="GO:0001937">
    <property type="term" value="P:negative regulation of endothelial cell proliferation"/>
    <property type="evidence" value="ECO:0007669"/>
    <property type="project" value="TreeGrafter"/>
</dbReference>
<dbReference type="Pfam" id="PF01146">
    <property type="entry name" value="Caveolin"/>
    <property type="match status" value="1"/>
</dbReference>
<proteinExistence type="inferred from homology"/>
<feature type="transmembrane region" description="Helical" evidence="7">
    <location>
        <begin position="122"/>
        <end position="145"/>
    </location>
</feature>
<keyword evidence="7" id="KW-0812">Transmembrane</keyword>
<dbReference type="GO" id="GO:0030154">
    <property type="term" value="P:cell differentiation"/>
    <property type="evidence" value="ECO:0007669"/>
    <property type="project" value="TreeGrafter"/>
</dbReference>
<keyword evidence="7" id="KW-1133">Transmembrane helix</keyword>
<name>A0AAY5EG34_ELEEL</name>
<comment type="similarity">
    <text evidence="2 6">Belongs to the caveolin family.</text>
</comment>
<evidence type="ECO:0000256" key="1">
    <source>
        <dbReference type="ARBA" id="ARBA00004202"/>
    </source>
</evidence>
<dbReference type="GO" id="GO:0005901">
    <property type="term" value="C:caveola"/>
    <property type="evidence" value="ECO:0007669"/>
    <property type="project" value="UniProtKB-SubCell"/>
</dbReference>
<comment type="function">
    <text evidence="6">May act as a scaffolding protein within caveolar membranes. Interacts directly with G-protein alpha subunits and can functionally regulate their activity.</text>
</comment>
<dbReference type="GeneID" id="113584983"/>
<reference evidence="8 9" key="1">
    <citation type="submission" date="2020-05" db="EMBL/GenBank/DDBJ databases">
        <title>Electrophorus electricus (electric eel) genome, fEleEle1, primary haplotype.</title>
        <authorList>
            <person name="Myers G."/>
            <person name="Meyer A."/>
            <person name="Fedrigo O."/>
            <person name="Formenti G."/>
            <person name="Rhie A."/>
            <person name="Tracey A."/>
            <person name="Sims Y."/>
            <person name="Jarvis E.D."/>
        </authorList>
    </citation>
    <scope>NUCLEOTIDE SEQUENCE [LARGE SCALE GENOMIC DNA]</scope>
</reference>
<dbReference type="Proteomes" id="UP000314983">
    <property type="component" value="Chromosome 12"/>
</dbReference>
<dbReference type="GO" id="GO:0048471">
    <property type="term" value="C:perinuclear region of cytoplasm"/>
    <property type="evidence" value="ECO:0007669"/>
    <property type="project" value="TreeGrafter"/>
</dbReference>
<evidence type="ECO:0000256" key="3">
    <source>
        <dbReference type="ARBA" id="ARBA00022475"/>
    </source>
</evidence>
<dbReference type="GO" id="GO:0070836">
    <property type="term" value="P:caveola assembly"/>
    <property type="evidence" value="ECO:0007669"/>
    <property type="project" value="InterPro"/>
</dbReference>
<dbReference type="GO" id="GO:0031410">
    <property type="term" value="C:cytoplasmic vesicle"/>
    <property type="evidence" value="ECO:0007669"/>
    <property type="project" value="TreeGrafter"/>
</dbReference>
<dbReference type="GO" id="GO:0019901">
    <property type="term" value="F:protein kinase binding"/>
    <property type="evidence" value="ECO:0007669"/>
    <property type="project" value="TreeGrafter"/>
</dbReference>
<dbReference type="RefSeq" id="XP_026878048.2">
    <property type="nucleotide sequence ID" value="XM_027022247.2"/>
</dbReference>
<evidence type="ECO:0000313" key="8">
    <source>
        <dbReference type="Ensembl" id="ENSEEEP00000055945.1"/>
    </source>
</evidence>
<evidence type="ECO:0000256" key="7">
    <source>
        <dbReference type="SAM" id="Phobius"/>
    </source>
</evidence>
<dbReference type="InterPro" id="IPR001612">
    <property type="entry name" value="Caveolin"/>
</dbReference>
<dbReference type="PANTHER" id="PTHR10844">
    <property type="entry name" value="CAVEOLIN"/>
    <property type="match status" value="1"/>
</dbReference>
<dbReference type="GO" id="GO:0005925">
    <property type="term" value="C:focal adhesion"/>
    <property type="evidence" value="ECO:0007669"/>
    <property type="project" value="TreeGrafter"/>
</dbReference>
<dbReference type="AlphaFoldDB" id="A0AAY5EG34"/>
<dbReference type="GO" id="GO:0000139">
    <property type="term" value="C:Golgi membrane"/>
    <property type="evidence" value="ECO:0007669"/>
    <property type="project" value="UniProtKB-SubCell"/>
</dbReference>
<keyword evidence="3 6" id="KW-1003">Cell membrane</keyword>
<comment type="subcellular location">
    <subcellularLocation>
        <location evidence="1 6">Cell membrane</location>
        <topology evidence="1 6">Peripheral membrane protein</topology>
    </subcellularLocation>
    <subcellularLocation>
        <location evidence="6">Golgi apparatus membrane</location>
        <topology evidence="6">Peripheral membrane protein</topology>
    </subcellularLocation>
    <subcellularLocation>
        <location evidence="6">Membrane</location>
        <location evidence="6">Caveola</location>
        <topology evidence="6">Peripheral membrane protein</topology>
    </subcellularLocation>
</comment>
<dbReference type="GO" id="GO:0008286">
    <property type="term" value="P:insulin receptor signaling pathway"/>
    <property type="evidence" value="ECO:0007669"/>
    <property type="project" value="TreeGrafter"/>
</dbReference>
<protein>
    <recommendedName>
        <fullName evidence="6">Caveolin</fullName>
    </recommendedName>
</protein>
<gene>
    <name evidence="8" type="primary">CAV2</name>
</gene>